<evidence type="ECO:0000256" key="5">
    <source>
        <dbReference type="RuleBase" id="RU004447"/>
    </source>
</evidence>
<dbReference type="Gene3D" id="3.30.830.10">
    <property type="entry name" value="Metalloenzyme, LuxS/M16 peptidase-like"/>
    <property type="match status" value="2"/>
</dbReference>
<dbReference type="GO" id="GO:0004222">
    <property type="term" value="F:metalloendopeptidase activity"/>
    <property type="evidence" value="ECO:0007669"/>
    <property type="project" value="InterPro"/>
</dbReference>
<evidence type="ECO:0000256" key="2">
    <source>
        <dbReference type="ARBA" id="ARBA00007261"/>
    </source>
</evidence>
<feature type="domain" description="Peptidase M16 C-terminal" evidence="7">
    <location>
        <begin position="232"/>
        <end position="431"/>
    </location>
</feature>
<reference evidence="8" key="1">
    <citation type="submission" date="2015-10" db="EMBL/GenBank/DDBJ databases">
        <title>EvidentialGene: Evidence-directed Construction of Complete mRNA Transcriptomes without Genomes.</title>
        <authorList>
            <person name="Gilbert D.G."/>
        </authorList>
    </citation>
    <scope>NUCLEOTIDE SEQUENCE</scope>
</reference>
<dbReference type="Pfam" id="PF05193">
    <property type="entry name" value="Peptidase_M16_C"/>
    <property type="match status" value="1"/>
</dbReference>
<dbReference type="GO" id="GO:0005739">
    <property type="term" value="C:mitochondrion"/>
    <property type="evidence" value="ECO:0007669"/>
    <property type="project" value="TreeGrafter"/>
</dbReference>
<evidence type="ECO:0000256" key="4">
    <source>
        <dbReference type="ARBA" id="ARBA00032315"/>
    </source>
</evidence>
<dbReference type="InterPro" id="IPR011765">
    <property type="entry name" value="Pept_M16_N"/>
</dbReference>
<comment type="similarity">
    <text evidence="2 5">Belongs to the peptidase M16 family.</text>
</comment>
<dbReference type="InterPro" id="IPR007863">
    <property type="entry name" value="Peptidase_M16_C"/>
</dbReference>
<accession>A0A0P6E2M1</accession>
<dbReference type="SUPFAM" id="SSF63411">
    <property type="entry name" value="LuxS/MPP-like metallohydrolase"/>
    <property type="match status" value="2"/>
</dbReference>
<feature type="domain" description="Peptidase M16 N-terminal" evidence="6">
    <location>
        <begin position="71"/>
        <end position="220"/>
    </location>
</feature>
<dbReference type="PANTHER" id="PTHR11851:SF49">
    <property type="entry name" value="MITOCHONDRIAL-PROCESSING PEPTIDASE SUBUNIT ALPHA"/>
    <property type="match status" value="1"/>
</dbReference>
<organism evidence="8">
    <name type="scientific">Daphnia magna</name>
    <dbReference type="NCBI Taxonomy" id="35525"/>
    <lineage>
        <taxon>Eukaryota</taxon>
        <taxon>Metazoa</taxon>
        <taxon>Ecdysozoa</taxon>
        <taxon>Arthropoda</taxon>
        <taxon>Crustacea</taxon>
        <taxon>Branchiopoda</taxon>
        <taxon>Diplostraca</taxon>
        <taxon>Cladocera</taxon>
        <taxon>Anomopoda</taxon>
        <taxon>Daphniidae</taxon>
        <taxon>Daphnia</taxon>
    </lineage>
</organism>
<dbReference type="EMBL" id="GDIQ01069957">
    <property type="protein sequence ID" value="JAN24780.1"/>
    <property type="molecule type" value="Transcribed_RNA"/>
</dbReference>
<evidence type="ECO:0000259" key="6">
    <source>
        <dbReference type="Pfam" id="PF00675"/>
    </source>
</evidence>
<dbReference type="RefSeq" id="XP_032788176.2">
    <property type="nucleotide sequence ID" value="XM_032932285.2"/>
</dbReference>
<dbReference type="PROSITE" id="PS00143">
    <property type="entry name" value="INSULINASE"/>
    <property type="match status" value="1"/>
</dbReference>
<dbReference type="GO" id="GO:0046872">
    <property type="term" value="F:metal ion binding"/>
    <property type="evidence" value="ECO:0007669"/>
    <property type="project" value="InterPro"/>
</dbReference>
<dbReference type="PANTHER" id="PTHR11851">
    <property type="entry name" value="METALLOPROTEASE"/>
    <property type="match status" value="1"/>
</dbReference>
<evidence type="ECO:0000259" key="7">
    <source>
        <dbReference type="Pfam" id="PF05193"/>
    </source>
</evidence>
<dbReference type="FunFam" id="3.30.830.10:FF:000010">
    <property type="entry name" value="Mitochondrial-processing peptidase alpha subunit, mitochondrial"/>
    <property type="match status" value="1"/>
</dbReference>
<dbReference type="AlphaFoldDB" id="A0A0P6E2M1"/>
<protein>
    <recommendedName>
        <fullName evidence="3">Alpha-MPP</fullName>
    </recommendedName>
    <alternativeName>
        <fullName evidence="4">Inactive zinc metalloprotease alpha</fullName>
    </alternativeName>
</protein>
<evidence type="ECO:0000313" key="8">
    <source>
        <dbReference type="EMBL" id="JAN24780.1"/>
    </source>
</evidence>
<evidence type="ECO:0000256" key="3">
    <source>
        <dbReference type="ARBA" id="ARBA00030006"/>
    </source>
</evidence>
<dbReference type="InterPro" id="IPR001431">
    <property type="entry name" value="Pept_M16_Zn_BS"/>
</dbReference>
<dbReference type="InterPro" id="IPR050361">
    <property type="entry name" value="MPP/UQCRC_Complex"/>
</dbReference>
<proteinExistence type="inferred from homology"/>
<dbReference type="GeneID" id="116925566"/>
<comment type="function">
    <text evidence="1">Substrate recognition and binding subunit of the essential mitochondrial processing protease (MPP), which cleaves the mitochondrial sequence off newly imported precursors proteins.</text>
</comment>
<dbReference type="FunFam" id="3.30.830.10:FF:000120">
    <property type="entry name" value="Mitochondrial-processing peptidase subunit alpha"/>
    <property type="match status" value="1"/>
</dbReference>
<dbReference type="OrthoDB" id="277191at2759"/>
<sequence>MMVLRSLCSRGCQPFKRYHRLLATSTSSTVSLASKTTPLSEPLPGLPKPIFATVGSTSHETKITVLENGLKVASENRYGKFSTVGVVIDSGSRYEVAYPSGVSHFLEKLAFGATQEYGDRDKIMQVLEKHGGICDCQSSRDTFIYAASIETTALETAIQVLGEVILRPKLTPQEIDDARLAISFELENMDIRPEQEPILLEMIHAAAYRDNTLGLPKVCPQENVTMIDQSIIYTFLNSHYDPSRMVLAGVGVEHEALVECAQKHFVEKKPIWVQDNSLVLPGRRDIDRSLAQYTGGMVKVEKDLSDVSLGPNPMPELAHIVLGLESGSHQHEDFVALCVLSMMMGGGGSFSAGGPGKGMYTRLYTNALNRYHWMHNATAYNHAYADSGVFCIHAASHPSQLRELVDVITREFVAMAGIIEDSELARAKKQLQSMLLMNLESRPVVFEDIGRQVLATGKRKRTEEFIDKIRSITAEDIQRVASRMLKTKPSVAALGDLRKLPEYQSIESALSSADGKLPRRGRFSVFH</sequence>
<evidence type="ECO:0000256" key="1">
    <source>
        <dbReference type="ARBA" id="ARBA00002123"/>
    </source>
</evidence>
<name>A0A0P6E2M1_9CRUS</name>
<dbReference type="InterPro" id="IPR011249">
    <property type="entry name" value="Metalloenz_LuxS/M16"/>
</dbReference>
<dbReference type="KEGG" id="dmk:116925566"/>
<dbReference type="GO" id="GO:0006627">
    <property type="term" value="P:protein processing involved in protein targeting to mitochondrion"/>
    <property type="evidence" value="ECO:0007669"/>
    <property type="project" value="TreeGrafter"/>
</dbReference>
<dbReference type="Pfam" id="PF00675">
    <property type="entry name" value="Peptidase_M16"/>
    <property type="match status" value="1"/>
</dbReference>
<dbReference type="EMBL" id="GDIQ01081449">
    <property type="protein sequence ID" value="JAN13288.1"/>
    <property type="molecule type" value="Transcribed_RNA"/>
</dbReference>